<dbReference type="InterPro" id="IPR011251">
    <property type="entry name" value="Luciferase-like_dom"/>
</dbReference>
<accession>A0AA97FHT7</accession>
<evidence type="ECO:0000256" key="4">
    <source>
        <dbReference type="ARBA" id="ARBA00023033"/>
    </source>
</evidence>
<keyword evidence="2 6" id="KW-0288">FMN</keyword>
<dbReference type="PIRSF" id="PIRSF000337">
    <property type="entry name" value="NTA_MOA"/>
    <property type="match status" value="1"/>
</dbReference>
<dbReference type="PANTHER" id="PTHR30011">
    <property type="entry name" value="ALKANESULFONATE MONOOXYGENASE-RELATED"/>
    <property type="match status" value="1"/>
</dbReference>
<evidence type="ECO:0000313" key="9">
    <source>
        <dbReference type="Proteomes" id="UP001305498"/>
    </source>
</evidence>
<dbReference type="EC" id="1.14.-.-" evidence="8"/>
<name>A0AA97FHT7_9MICO</name>
<keyword evidence="9" id="KW-1185">Reference proteome</keyword>
<evidence type="ECO:0000313" key="8">
    <source>
        <dbReference type="EMBL" id="WOF23290.1"/>
    </source>
</evidence>
<dbReference type="PANTHER" id="PTHR30011:SF16">
    <property type="entry name" value="C2H2 FINGER DOMAIN TRANSCRIPTION FACTOR (EUROFUNG)-RELATED"/>
    <property type="match status" value="1"/>
</dbReference>
<dbReference type="InterPro" id="IPR051260">
    <property type="entry name" value="Diverse_substr_monoxygenases"/>
</dbReference>
<sequence>MTDRTDHLTLNVNLQAFGQRPAAWQFGDHDADTLIRPEHWIASAKAAERGLLDAVFFADQPALHNPDPRPGAQLEPIALAALLTAATEHVGVIASASTTYNDPVELAERLLGTDVVTGGRLGWNIVTTYNPAVSGNFGVDANPDRATRYERAGEFVDAVKTVWAGAAGDGGFRFDGEHFRFEGVTAVPPSAQGTPVLFQAGGSAQGRDLAARHAEGVFAVELTLPRAIENYADLTRRAAALGRRPGLPRITPGLSLVIGSTVEEARRRFDDFESRVPDSYALGSLSNVIAHDARTLDLDAPIPADILDKPWNPDEHPTSAGYRLTFLDWIQERRQQTVREILRDFGGYGARIVIGTPEQIADDMELWFRSRAADGFNLMIDHFPDGLVAFADEVAPLLQRKGIHKREYDHTTLREVIGAGTAG</sequence>
<evidence type="ECO:0000256" key="5">
    <source>
        <dbReference type="ARBA" id="ARBA00033748"/>
    </source>
</evidence>
<keyword evidence="1 6" id="KW-0285">Flavoprotein</keyword>
<dbReference type="GO" id="GO:0016705">
    <property type="term" value="F:oxidoreductase activity, acting on paired donors, with incorporation or reduction of molecular oxygen"/>
    <property type="evidence" value="ECO:0007669"/>
    <property type="project" value="InterPro"/>
</dbReference>
<reference evidence="8 9" key="1">
    <citation type="submission" date="2023-02" db="EMBL/GenBank/DDBJ databases">
        <title>Microbacterium betulae sp. nov., isolated from birch wood.</title>
        <authorList>
            <person name="Pasciak M."/>
            <person name="Pawlik K.J."/>
            <person name="Martynowski D."/>
            <person name="Laczmanski L."/>
            <person name="Ciekot J."/>
            <person name="Szponar B."/>
            <person name="Wojcik-Fatla A."/>
            <person name="Mackiewicz B."/>
            <person name="Farian E."/>
            <person name="Cholewa G."/>
            <person name="Cholewa A."/>
            <person name="Dutkiewicz J."/>
        </authorList>
    </citation>
    <scope>NUCLEOTIDE SEQUENCE [LARGE SCALE GENOMIC DNA]</scope>
    <source>
        <strain evidence="8 9">AB</strain>
    </source>
</reference>
<dbReference type="InterPro" id="IPR016215">
    <property type="entry name" value="NTA_MOA"/>
</dbReference>
<evidence type="ECO:0000256" key="6">
    <source>
        <dbReference type="PIRSR" id="PIRSR000337-1"/>
    </source>
</evidence>
<gene>
    <name evidence="8" type="ORF">N8K70_01060</name>
</gene>
<dbReference type="SUPFAM" id="SSF51679">
    <property type="entry name" value="Bacterial luciferase-like"/>
    <property type="match status" value="1"/>
</dbReference>
<proteinExistence type="inferred from homology"/>
<dbReference type="RefSeq" id="WP_317139761.1">
    <property type="nucleotide sequence ID" value="NZ_CP118157.1"/>
</dbReference>
<dbReference type="Gene3D" id="3.20.20.30">
    <property type="entry name" value="Luciferase-like domain"/>
    <property type="match status" value="1"/>
</dbReference>
<keyword evidence="4 8" id="KW-0503">Monooxygenase</keyword>
<evidence type="ECO:0000256" key="1">
    <source>
        <dbReference type="ARBA" id="ARBA00022630"/>
    </source>
</evidence>
<feature type="binding site" evidence="6">
    <location>
        <position position="149"/>
    </location>
    <ligand>
        <name>FMN</name>
        <dbReference type="ChEBI" id="CHEBI:58210"/>
    </ligand>
</feature>
<dbReference type="InterPro" id="IPR036661">
    <property type="entry name" value="Luciferase-like_sf"/>
</dbReference>
<dbReference type="EMBL" id="CP118157">
    <property type="protein sequence ID" value="WOF23290.1"/>
    <property type="molecule type" value="Genomic_DNA"/>
</dbReference>
<evidence type="ECO:0000256" key="3">
    <source>
        <dbReference type="ARBA" id="ARBA00023002"/>
    </source>
</evidence>
<evidence type="ECO:0000256" key="2">
    <source>
        <dbReference type="ARBA" id="ARBA00022643"/>
    </source>
</evidence>
<dbReference type="KEGG" id="mbet:N8K70_01060"/>
<feature type="binding site" evidence="6">
    <location>
        <position position="59"/>
    </location>
    <ligand>
        <name>FMN</name>
        <dbReference type="ChEBI" id="CHEBI:58210"/>
    </ligand>
</feature>
<dbReference type="NCBIfam" id="TIGR03860">
    <property type="entry name" value="FMN_nitrolo"/>
    <property type="match status" value="1"/>
</dbReference>
<dbReference type="Proteomes" id="UP001305498">
    <property type="component" value="Chromosome"/>
</dbReference>
<dbReference type="Pfam" id="PF00296">
    <property type="entry name" value="Bac_luciferase"/>
    <property type="match status" value="1"/>
</dbReference>
<protein>
    <submittedName>
        <fullName evidence="8">NtaA/DmoA family FMN-dependent monooxygenase</fullName>
        <ecNumber evidence="8">1.14.-.-</ecNumber>
    </submittedName>
</protein>
<organism evidence="8 9">
    <name type="scientific">Microbacterium betulae</name>
    <dbReference type="NCBI Taxonomy" id="2981139"/>
    <lineage>
        <taxon>Bacteria</taxon>
        <taxon>Bacillati</taxon>
        <taxon>Actinomycetota</taxon>
        <taxon>Actinomycetes</taxon>
        <taxon>Micrococcales</taxon>
        <taxon>Microbacteriaceae</taxon>
        <taxon>Microbacterium</taxon>
    </lineage>
</organism>
<dbReference type="GO" id="GO:0004497">
    <property type="term" value="F:monooxygenase activity"/>
    <property type="evidence" value="ECO:0007669"/>
    <property type="project" value="UniProtKB-KW"/>
</dbReference>
<feature type="domain" description="Luciferase-like" evidence="7">
    <location>
        <begin position="35"/>
        <end position="367"/>
    </location>
</feature>
<comment type="similarity">
    <text evidence="5">Belongs to the NtaA/SnaA/DszA monooxygenase family.</text>
</comment>
<feature type="binding site" evidence="6">
    <location>
        <position position="203"/>
    </location>
    <ligand>
        <name>FMN</name>
        <dbReference type="ChEBI" id="CHEBI:58210"/>
    </ligand>
</feature>
<dbReference type="AlphaFoldDB" id="A0AA97FHT7"/>
<evidence type="ECO:0000259" key="7">
    <source>
        <dbReference type="Pfam" id="PF00296"/>
    </source>
</evidence>
<keyword evidence="3 8" id="KW-0560">Oxidoreductase</keyword>